<feature type="transmembrane region" description="Helical" evidence="1">
    <location>
        <begin position="48"/>
        <end position="71"/>
    </location>
</feature>
<dbReference type="PANTHER" id="PTHR35797:SF1">
    <property type="entry name" value="PROTEASE"/>
    <property type="match status" value="1"/>
</dbReference>
<comment type="caution">
    <text evidence="3">The sequence shown here is derived from an EMBL/GenBank/DDBJ whole genome shotgun (WGS) entry which is preliminary data.</text>
</comment>
<feature type="transmembrane region" description="Helical" evidence="1">
    <location>
        <begin position="199"/>
        <end position="218"/>
    </location>
</feature>
<dbReference type="PANTHER" id="PTHR35797">
    <property type="entry name" value="PROTEASE-RELATED"/>
    <property type="match status" value="1"/>
</dbReference>
<dbReference type="AlphaFoldDB" id="A0AAE4JH82"/>
<protein>
    <submittedName>
        <fullName evidence="3">CPBP family intramembrane metalloprotease</fullName>
    </submittedName>
</protein>
<evidence type="ECO:0000313" key="3">
    <source>
        <dbReference type="EMBL" id="MDS0222273.1"/>
    </source>
</evidence>
<feature type="transmembrane region" description="Helical" evidence="1">
    <location>
        <begin position="15"/>
        <end position="36"/>
    </location>
</feature>
<dbReference type="EMBL" id="JAMQOM010000005">
    <property type="protein sequence ID" value="MDS0222273.1"/>
    <property type="molecule type" value="Genomic_DNA"/>
</dbReference>
<keyword evidence="3" id="KW-0645">Protease</keyword>
<feature type="transmembrane region" description="Helical" evidence="1">
    <location>
        <begin position="92"/>
        <end position="117"/>
    </location>
</feature>
<dbReference type="Pfam" id="PF02517">
    <property type="entry name" value="Rce1-like"/>
    <property type="match status" value="1"/>
</dbReference>
<feature type="transmembrane region" description="Helical" evidence="1">
    <location>
        <begin position="167"/>
        <end position="187"/>
    </location>
</feature>
<feature type="transmembrane region" description="Helical" evidence="1">
    <location>
        <begin position="225"/>
        <end position="245"/>
    </location>
</feature>
<name>A0AAE4JH82_9EURY</name>
<keyword evidence="3" id="KW-0378">Hydrolase</keyword>
<keyword evidence="1" id="KW-1133">Transmembrane helix</keyword>
<proteinExistence type="predicted"/>
<dbReference type="GO" id="GO:0004175">
    <property type="term" value="F:endopeptidase activity"/>
    <property type="evidence" value="ECO:0007669"/>
    <property type="project" value="UniProtKB-ARBA"/>
</dbReference>
<evidence type="ECO:0000313" key="4">
    <source>
        <dbReference type="Proteomes" id="UP001253439"/>
    </source>
</evidence>
<feature type="transmembrane region" description="Helical" evidence="1">
    <location>
        <begin position="251"/>
        <end position="269"/>
    </location>
</feature>
<dbReference type="GO" id="GO:0008237">
    <property type="term" value="F:metallopeptidase activity"/>
    <property type="evidence" value="ECO:0007669"/>
    <property type="project" value="UniProtKB-KW"/>
</dbReference>
<dbReference type="RefSeq" id="WP_310896891.1">
    <property type="nucleotide sequence ID" value="NZ_JAMQOM010000005.1"/>
</dbReference>
<keyword evidence="3" id="KW-0482">Metalloprotease</keyword>
<organism evidence="3 4">
    <name type="scientific">Haloarcula terrestris</name>
    <dbReference type="NCBI Taxonomy" id="2950533"/>
    <lineage>
        <taxon>Archaea</taxon>
        <taxon>Methanobacteriati</taxon>
        <taxon>Methanobacteriota</taxon>
        <taxon>Stenosarchaea group</taxon>
        <taxon>Halobacteria</taxon>
        <taxon>Halobacteriales</taxon>
        <taxon>Haloarculaceae</taxon>
        <taxon>Haloarcula</taxon>
    </lineage>
</organism>
<evidence type="ECO:0000259" key="2">
    <source>
        <dbReference type="Pfam" id="PF02517"/>
    </source>
</evidence>
<reference evidence="3 4" key="1">
    <citation type="submission" date="2022-06" db="EMBL/GenBank/DDBJ databases">
        <title>Haloarcula sp. a new haloarchaeum isolate from saline soil.</title>
        <authorList>
            <person name="Strakova D."/>
            <person name="Galisteo C."/>
            <person name="Sanchez-Porro C."/>
            <person name="Ventosa A."/>
        </authorList>
    </citation>
    <scope>NUCLEOTIDE SEQUENCE [LARGE SCALE GENOMIC DNA]</scope>
    <source>
        <strain evidence="3 4">S1AR25-5A</strain>
    </source>
</reference>
<dbReference type="InterPro" id="IPR042150">
    <property type="entry name" value="MmRce1-like"/>
</dbReference>
<accession>A0AAE4JH82</accession>
<evidence type="ECO:0000256" key="1">
    <source>
        <dbReference type="SAM" id="Phobius"/>
    </source>
</evidence>
<dbReference type="GO" id="GO:0080120">
    <property type="term" value="P:CAAX-box protein maturation"/>
    <property type="evidence" value="ECO:0007669"/>
    <property type="project" value="UniProtKB-ARBA"/>
</dbReference>
<feature type="domain" description="CAAX prenyl protease 2/Lysostaphin resistance protein A-like" evidence="2">
    <location>
        <begin position="133"/>
        <end position="237"/>
    </location>
</feature>
<feature type="transmembrane region" description="Helical" evidence="1">
    <location>
        <begin position="123"/>
        <end position="147"/>
    </location>
</feature>
<dbReference type="Proteomes" id="UP001253439">
    <property type="component" value="Unassembled WGS sequence"/>
</dbReference>
<dbReference type="InterPro" id="IPR003675">
    <property type="entry name" value="Rce1/LyrA-like_dom"/>
</dbReference>
<keyword evidence="4" id="KW-1185">Reference proteome</keyword>
<keyword evidence="1" id="KW-0472">Membrane</keyword>
<gene>
    <name evidence="3" type="ORF">NDI54_13030</name>
</gene>
<sequence>MTTTTTRLETLAQSLTPWGFPVLYLGWAYLFWFPIFGSETSVWEGANLLLFLIGGASPLLAALTMGWLTGGTERVRDLGHRLVDVGRISAKWWLVILVFWPLFNLVTAGAAITLGVTDQPISVVWAILTDPATLGFMLALGLLFPAIEEIGLRGYYLDRLQERFSPVVAGILNGSTWAAWHAAFVFFPGYYANTSYDPALWWWMPSIVLHTLIFVWIYNNTERSILAVLLIHSLMNLTGEFFGLADEMFPFQLPALVLVVAVLVVSGQLSHASVAPQPSPVSK</sequence>
<keyword evidence="1" id="KW-0812">Transmembrane</keyword>